<name>A0A6V8KRD6_9ACTN</name>
<comment type="caution">
    <text evidence="2">The sequence shown here is derived from an EMBL/GenBank/DDBJ whole genome shotgun (WGS) entry which is preliminary data.</text>
</comment>
<keyword evidence="3" id="KW-1185">Reference proteome</keyword>
<gene>
    <name evidence="2" type="ORF">Phou_093680</name>
</gene>
<feature type="region of interest" description="Disordered" evidence="1">
    <location>
        <begin position="1"/>
        <end position="28"/>
    </location>
</feature>
<evidence type="ECO:0000256" key="1">
    <source>
        <dbReference type="SAM" id="MobiDB-lite"/>
    </source>
</evidence>
<proteinExistence type="predicted"/>
<dbReference type="EMBL" id="BLPF01000004">
    <property type="protein sequence ID" value="GFJ85188.1"/>
    <property type="molecule type" value="Genomic_DNA"/>
</dbReference>
<reference evidence="2 3" key="2">
    <citation type="submission" date="2020-03" db="EMBL/GenBank/DDBJ databases">
        <authorList>
            <person name="Ichikawa N."/>
            <person name="Kimura A."/>
            <person name="Kitahashi Y."/>
            <person name="Uohara A."/>
        </authorList>
    </citation>
    <scope>NUCLEOTIDE SEQUENCE [LARGE SCALE GENOMIC DNA]</scope>
    <source>
        <strain evidence="2 3">NBRC 108639</strain>
    </source>
</reference>
<evidence type="ECO:0000313" key="3">
    <source>
        <dbReference type="Proteomes" id="UP000482800"/>
    </source>
</evidence>
<sequence>MLDAGGPWREGRPCRGNQSPHLRPAHWKPEITLAGRSTHMVAVTGASIPAGDGVGVTTDLDACPGD</sequence>
<organism evidence="2 3">
    <name type="scientific">Phytohabitans houttuyneae</name>
    <dbReference type="NCBI Taxonomy" id="1076126"/>
    <lineage>
        <taxon>Bacteria</taxon>
        <taxon>Bacillati</taxon>
        <taxon>Actinomycetota</taxon>
        <taxon>Actinomycetes</taxon>
        <taxon>Micromonosporales</taxon>
        <taxon>Micromonosporaceae</taxon>
    </lineage>
</organism>
<accession>A0A6V8KRD6</accession>
<protein>
    <submittedName>
        <fullName evidence="2">Uncharacterized protein</fullName>
    </submittedName>
</protein>
<dbReference type="AlphaFoldDB" id="A0A6V8KRD6"/>
<dbReference type="Proteomes" id="UP000482800">
    <property type="component" value="Unassembled WGS sequence"/>
</dbReference>
<reference evidence="2 3" key="1">
    <citation type="submission" date="2020-03" db="EMBL/GenBank/DDBJ databases">
        <title>Whole genome shotgun sequence of Phytohabitans houttuyneae NBRC 108639.</title>
        <authorList>
            <person name="Komaki H."/>
            <person name="Tamura T."/>
        </authorList>
    </citation>
    <scope>NUCLEOTIDE SEQUENCE [LARGE SCALE GENOMIC DNA]</scope>
    <source>
        <strain evidence="2 3">NBRC 108639</strain>
    </source>
</reference>
<evidence type="ECO:0000313" key="2">
    <source>
        <dbReference type="EMBL" id="GFJ85188.1"/>
    </source>
</evidence>